<dbReference type="CDD" id="cd00614">
    <property type="entry name" value="CGS_like"/>
    <property type="match status" value="1"/>
</dbReference>
<dbReference type="InterPro" id="IPR015422">
    <property type="entry name" value="PyrdxlP-dep_Trfase_small"/>
</dbReference>
<organism evidence="7 8">
    <name type="scientific">Campylobacter blaseri</name>
    <dbReference type="NCBI Taxonomy" id="2042961"/>
    <lineage>
        <taxon>Bacteria</taxon>
        <taxon>Pseudomonadati</taxon>
        <taxon>Campylobacterota</taxon>
        <taxon>Epsilonproteobacteria</taxon>
        <taxon>Campylobacterales</taxon>
        <taxon>Campylobacteraceae</taxon>
        <taxon>Campylobacter</taxon>
    </lineage>
</organism>
<keyword evidence="3 7" id="KW-0808">Transferase</keyword>
<dbReference type="GO" id="GO:0004124">
    <property type="term" value="F:cysteine synthase activity"/>
    <property type="evidence" value="ECO:0007669"/>
    <property type="project" value="TreeGrafter"/>
</dbReference>
<dbReference type="InterPro" id="IPR006235">
    <property type="entry name" value="OAc-hSer/O-AcSer_sulfhydrylase"/>
</dbReference>
<evidence type="ECO:0000313" key="7">
    <source>
        <dbReference type="EMBL" id="PSM51681.1"/>
    </source>
</evidence>
<reference evidence="8" key="1">
    <citation type="submission" date="2017-10" db="EMBL/GenBank/DDBJ databases">
        <title>Campylobacter species from seals.</title>
        <authorList>
            <person name="Gilbert M.J."/>
            <person name="Zomer A.L."/>
            <person name="Timmerman A.J."/>
            <person name="Duim B."/>
            <person name="Wagenaar J.A."/>
        </authorList>
    </citation>
    <scope>NUCLEOTIDE SEQUENCE [LARGE SCALE GENOMIC DNA]</scope>
    <source>
        <strain evidence="8">17S00004-5</strain>
    </source>
</reference>
<dbReference type="EC" id="2.5.1.49" evidence="7"/>
<comment type="cofactor">
    <cofactor evidence="1 6">
        <name>pyridoxal 5'-phosphate</name>
        <dbReference type="ChEBI" id="CHEBI:597326"/>
    </cofactor>
</comment>
<evidence type="ECO:0000256" key="2">
    <source>
        <dbReference type="ARBA" id="ARBA00009077"/>
    </source>
</evidence>
<dbReference type="EMBL" id="PDHH01000005">
    <property type="protein sequence ID" value="PSM51681.1"/>
    <property type="molecule type" value="Genomic_DNA"/>
</dbReference>
<dbReference type="OrthoDB" id="9805807at2"/>
<dbReference type="InterPro" id="IPR015424">
    <property type="entry name" value="PyrdxlP-dep_Trfase"/>
</dbReference>
<dbReference type="Gene3D" id="3.40.640.10">
    <property type="entry name" value="Type I PLP-dependent aspartate aminotransferase-like (Major domain)"/>
    <property type="match status" value="1"/>
</dbReference>
<dbReference type="InterPro" id="IPR000277">
    <property type="entry name" value="Cys/Met-Metab_PyrdxlP-dep_enz"/>
</dbReference>
<evidence type="ECO:0000256" key="3">
    <source>
        <dbReference type="ARBA" id="ARBA00022679"/>
    </source>
</evidence>
<dbReference type="GO" id="GO:0003961">
    <property type="term" value="F:O-acetylhomoserine aminocarboxypropyltransferase activity"/>
    <property type="evidence" value="ECO:0007669"/>
    <property type="project" value="UniProtKB-EC"/>
</dbReference>
<dbReference type="FunFam" id="3.90.1150.10:FF:000033">
    <property type="entry name" value="Cystathionine gamma-synthase"/>
    <property type="match status" value="1"/>
</dbReference>
<evidence type="ECO:0000256" key="5">
    <source>
        <dbReference type="PIRSR" id="PIRSR001434-2"/>
    </source>
</evidence>
<proteinExistence type="inferred from homology"/>
<dbReference type="FunFam" id="3.40.640.10:FF:000046">
    <property type="entry name" value="Cystathionine gamma-lyase"/>
    <property type="match status" value="1"/>
</dbReference>
<evidence type="ECO:0000313" key="8">
    <source>
        <dbReference type="Proteomes" id="UP000240535"/>
    </source>
</evidence>
<protein>
    <submittedName>
        <fullName evidence="7">O-acetylhomoserine aminocarboxypropyltransferase</fullName>
        <ecNumber evidence="7">2.5.1.49</ecNumber>
    </submittedName>
</protein>
<dbReference type="PANTHER" id="PTHR43797:SF2">
    <property type="entry name" value="HOMOCYSTEINE_CYSTEINE SYNTHASE"/>
    <property type="match status" value="1"/>
</dbReference>
<keyword evidence="4 5" id="KW-0663">Pyridoxal phosphate</keyword>
<feature type="modified residue" description="N6-(pyridoxal phosphate)lysine" evidence="5">
    <location>
        <position position="204"/>
    </location>
</feature>
<dbReference type="InterPro" id="IPR015421">
    <property type="entry name" value="PyrdxlP-dep_Trfase_major"/>
</dbReference>
<dbReference type="Gene3D" id="3.90.1150.10">
    <property type="entry name" value="Aspartate Aminotransferase, domain 1"/>
    <property type="match status" value="1"/>
</dbReference>
<dbReference type="GO" id="GO:0030170">
    <property type="term" value="F:pyridoxal phosphate binding"/>
    <property type="evidence" value="ECO:0007669"/>
    <property type="project" value="InterPro"/>
</dbReference>
<comment type="caution">
    <text evidence="7">The sequence shown here is derived from an EMBL/GenBank/DDBJ whole genome shotgun (WGS) entry which is preliminary data.</text>
</comment>
<gene>
    <name evidence="7" type="ORF">CQ405_05990</name>
</gene>
<dbReference type="NCBIfam" id="TIGR01326">
    <property type="entry name" value="OAH_OAS_sulfhy"/>
    <property type="match status" value="1"/>
</dbReference>
<dbReference type="GO" id="GO:0006535">
    <property type="term" value="P:cysteine biosynthetic process from serine"/>
    <property type="evidence" value="ECO:0007669"/>
    <property type="project" value="TreeGrafter"/>
</dbReference>
<sequence length="425" mass="46637">MKKETIATHYGYNQKNDIGAMAVPIYLTTAFDFGTSERAADRFCLKDLGPIYSRLTNPTVDVLESRLAKLEGGSAALAVSSGQAATFTAIINLAGAGDNIIVAEKVYGGTATLTMHSLKRFGIEARLFDSENPQNLRDLIDEKTKCIFFETISNPQISIANIDEIVKIAKEFNIVTIADNTVATPILYNPLKDGVDVVVHSASKYISGQGLSIAGAVVASKELNQKLKANPRYEHFNTPDESYHGLVYADLVDSFDIFILRAKFGILRDFGMTLSPFNAFQLIQGLETLSIRVKKHSKNAKKVAKFLQNHPKVKRVIYPALKEQNGYDIVKSKFKDGMASGLLAFELEDFESAKKVSNKVEIFSVVVNIGDTKSIITHPASTTHSQLSKEELENSGISQGLIRLSIGLENAKDLIKDLEQALEEI</sequence>
<dbReference type="Proteomes" id="UP000240535">
    <property type="component" value="Unassembled WGS sequence"/>
</dbReference>
<accession>A0A2P8QZL1</accession>
<dbReference type="PANTHER" id="PTHR43797">
    <property type="entry name" value="HOMOCYSTEINE/CYSTEINE SYNTHASE"/>
    <property type="match status" value="1"/>
</dbReference>
<dbReference type="RefSeq" id="WP_106871701.1">
    <property type="nucleotide sequence ID" value="NZ_CP053841.1"/>
</dbReference>
<keyword evidence="8" id="KW-1185">Reference proteome</keyword>
<comment type="similarity">
    <text evidence="2 6">Belongs to the trans-sulfuration enzymes family.</text>
</comment>
<dbReference type="GO" id="GO:0071269">
    <property type="term" value="P:L-homocysteine biosynthetic process"/>
    <property type="evidence" value="ECO:0007669"/>
    <property type="project" value="TreeGrafter"/>
</dbReference>
<dbReference type="GO" id="GO:0019346">
    <property type="term" value="P:transsulfuration"/>
    <property type="evidence" value="ECO:0007669"/>
    <property type="project" value="InterPro"/>
</dbReference>
<evidence type="ECO:0000256" key="1">
    <source>
        <dbReference type="ARBA" id="ARBA00001933"/>
    </source>
</evidence>
<dbReference type="Pfam" id="PF01053">
    <property type="entry name" value="Cys_Met_Meta_PP"/>
    <property type="match status" value="1"/>
</dbReference>
<name>A0A2P8QZL1_9BACT</name>
<dbReference type="AlphaFoldDB" id="A0A2P8QZL1"/>
<dbReference type="SUPFAM" id="SSF53383">
    <property type="entry name" value="PLP-dependent transferases"/>
    <property type="match status" value="1"/>
</dbReference>
<evidence type="ECO:0000256" key="6">
    <source>
        <dbReference type="RuleBase" id="RU362118"/>
    </source>
</evidence>
<evidence type="ECO:0000256" key="4">
    <source>
        <dbReference type="ARBA" id="ARBA00022898"/>
    </source>
</evidence>
<dbReference type="GO" id="GO:0005737">
    <property type="term" value="C:cytoplasm"/>
    <property type="evidence" value="ECO:0007669"/>
    <property type="project" value="TreeGrafter"/>
</dbReference>
<dbReference type="PIRSF" id="PIRSF001434">
    <property type="entry name" value="CGS"/>
    <property type="match status" value="1"/>
</dbReference>